<feature type="compositionally biased region" description="Polar residues" evidence="1">
    <location>
        <begin position="197"/>
        <end position="216"/>
    </location>
</feature>
<feature type="region of interest" description="Disordered" evidence="1">
    <location>
        <begin position="276"/>
        <end position="310"/>
    </location>
</feature>
<sequence length="310" mass="33472">MEFDSHNMPRPQSTLRVRFPDSNLEHPDLVRLADSLGSGLRSLSGDVLNFVNENKLLYTTKELLENIKHPGKVLVNGGSALIDVQDFIILSSFLHSTERLMNTTLYKTHIATQVLAQESAAQDLPSAAAALDTEFVTNSATQTHSAKSRNRHRATKRLKTSHSSQDTSSIDVPLMEARDKPTKGKGRLLQPVPFSPKVSTVPNPFQPSSISGSTTPIKSEARPLITTTSDVAAASDENSTSTMTMSPDAKESPPTKRIRLEPMVLVDTAVTVAAASTDGGANAPKVNQDIASVRASAPRKLRSRKSLGRL</sequence>
<keyword evidence="3" id="KW-1185">Reference proteome</keyword>
<proteinExistence type="predicted"/>
<evidence type="ECO:0000256" key="1">
    <source>
        <dbReference type="SAM" id="MobiDB-lite"/>
    </source>
</evidence>
<dbReference type="Proteomes" id="UP000567179">
    <property type="component" value="Unassembled WGS sequence"/>
</dbReference>
<accession>A0A8H5AWC5</accession>
<feature type="compositionally biased region" description="Basic residues" evidence="1">
    <location>
        <begin position="146"/>
        <end position="160"/>
    </location>
</feature>
<feature type="compositionally biased region" description="Basic residues" evidence="1">
    <location>
        <begin position="297"/>
        <end position="310"/>
    </location>
</feature>
<organism evidence="2 3">
    <name type="scientific">Psilocybe cf. subviscida</name>
    <dbReference type="NCBI Taxonomy" id="2480587"/>
    <lineage>
        <taxon>Eukaryota</taxon>
        <taxon>Fungi</taxon>
        <taxon>Dikarya</taxon>
        <taxon>Basidiomycota</taxon>
        <taxon>Agaricomycotina</taxon>
        <taxon>Agaricomycetes</taxon>
        <taxon>Agaricomycetidae</taxon>
        <taxon>Agaricales</taxon>
        <taxon>Agaricineae</taxon>
        <taxon>Strophariaceae</taxon>
        <taxon>Psilocybe</taxon>
    </lineage>
</organism>
<protein>
    <submittedName>
        <fullName evidence="2">Uncharacterized protein</fullName>
    </submittedName>
</protein>
<feature type="region of interest" description="Disordered" evidence="1">
    <location>
        <begin position="232"/>
        <end position="255"/>
    </location>
</feature>
<dbReference type="EMBL" id="JAACJJ010000056">
    <property type="protein sequence ID" value="KAF5312159.1"/>
    <property type="molecule type" value="Genomic_DNA"/>
</dbReference>
<evidence type="ECO:0000313" key="3">
    <source>
        <dbReference type="Proteomes" id="UP000567179"/>
    </source>
</evidence>
<feature type="compositionally biased region" description="Polar residues" evidence="1">
    <location>
        <begin position="161"/>
        <end position="170"/>
    </location>
</feature>
<name>A0A8H5AWC5_9AGAR</name>
<feature type="compositionally biased region" description="Polar residues" evidence="1">
    <location>
        <begin position="232"/>
        <end position="245"/>
    </location>
</feature>
<gene>
    <name evidence="2" type="ORF">D9619_003778</name>
</gene>
<reference evidence="2 3" key="1">
    <citation type="journal article" date="2020" name="ISME J.">
        <title>Uncovering the hidden diversity of litter-decomposition mechanisms in mushroom-forming fungi.</title>
        <authorList>
            <person name="Floudas D."/>
            <person name="Bentzer J."/>
            <person name="Ahren D."/>
            <person name="Johansson T."/>
            <person name="Persson P."/>
            <person name="Tunlid A."/>
        </authorList>
    </citation>
    <scope>NUCLEOTIDE SEQUENCE [LARGE SCALE GENOMIC DNA]</scope>
    <source>
        <strain evidence="2 3">CBS 101986</strain>
    </source>
</reference>
<comment type="caution">
    <text evidence="2">The sequence shown here is derived from an EMBL/GenBank/DDBJ whole genome shotgun (WGS) entry which is preliminary data.</text>
</comment>
<evidence type="ECO:0000313" key="2">
    <source>
        <dbReference type="EMBL" id="KAF5312159.1"/>
    </source>
</evidence>
<dbReference type="AlphaFoldDB" id="A0A8H5AWC5"/>
<feature type="region of interest" description="Disordered" evidence="1">
    <location>
        <begin position="138"/>
        <end position="216"/>
    </location>
</feature>